<protein>
    <submittedName>
        <fullName evidence="1">Putative OsmC-like protein</fullName>
    </submittedName>
</protein>
<dbReference type="Pfam" id="PF02566">
    <property type="entry name" value="OsmC"/>
    <property type="match status" value="1"/>
</dbReference>
<dbReference type="Proteomes" id="UP000245125">
    <property type="component" value="Unassembled WGS sequence"/>
</dbReference>
<dbReference type="InterPro" id="IPR003718">
    <property type="entry name" value="OsmC/Ohr_fam"/>
</dbReference>
<sequence length="173" mass="19097">MKDADKKDLKEIVARRIDLFKRKPDAAVYKPKVSSRHIKGLYTETTVREHLVKADYPVPAGGSNQAPNPIELLLAAFAACIECAFYEFAVHEGLTINSLSVDIGGTLDLRGLFMIDNVEAGFKDLTYNFNIESPDDEQKVRDLAERVIAHCPVVDSLLKPTPITGNIKISRAG</sequence>
<dbReference type="OrthoDB" id="9791538at2"/>
<evidence type="ECO:0000313" key="2">
    <source>
        <dbReference type="Proteomes" id="UP000245125"/>
    </source>
</evidence>
<dbReference type="PANTHER" id="PTHR35368:SF1">
    <property type="entry name" value="HYDROPEROXIDE REDUCTASE"/>
    <property type="match status" value="1"/>
</dbReference>
<dbReference type="Gene3D" id="3.30.300.20">
    <property type="match status" value="1"/>
</dbReference>
<dbReference type="AlphaFoldDB" id="A0A2U3QI31"/>
<reference evidence="2" key="1">
    <citation type="submission" date="2018-03" db="EMBL/GenBank/DDBJ databases">
        <authorList>
            <person name="Zecchin S."/>
        </authorList>
    </citation>
    <scope>NUCLEOTIDE SEQUENCE [LARGE SCALE GENOMIC DNA]</scope>
</reference>
<organism evidence="1 2">
    <name type="scientific">Candidatus Sulfobium mesophilum</name>
    <dbReference type="NCBI Taxonomy" id="2016548"/>
    <lineage>
        <taxon>Bacteria</taxon>
        <taxon>Pseudomonadati</taxon>
        <taxon>Nitrospirota</taxon>
        <taxon>Nitrospiria</taxon>
        <taxon>Nitrospirales</taxon>
        <taxon>Nitrospiraceae</taxon>
        <taxon>Candidatus Sulfobium</taxon>
    </lineage>
</organism>
<name>A0A2U3QI31_9BACT</name>
<keyword evidence="2" id="KW-1185">Reference proteome</keyword>
<evidence type="ECO:0000313" key="1">
    <source>
        <dbReference type="EMBL" id="SPQ01038.1"/>
    </source>
</evidence>
<dbReference type="PANTHER" id="PTHR35368">
    <property type="entry name" value="HYDROPEROXIDE REDUCTASE"/>
    <property type="match status" value="1"/>
</dbReference>
<dbReference type="InterPro" id="IPR052924">
    <property type="entry name" value="OsmC/Ohr_hydroprdx_reductase"/>
</dbReference>
<dbReference type="EMBL" id="OUUY01000087">
    <property type="protein sequence ID" value="SPQ01038.1"/>
    <property type="molecule type" value="Genomic_DNA"/>
</dbReference>
<gene>
    <name evidence="1" type="ORF">NBG4_400006</name>
</gene>
<accession>A0A2U3QI31</accession>
<proteinExistence type="predicted"/>
<dbReference type="InterPro" id="IPR015946">
    <property type="entry name" value="KH_dom-like_a/b"/>
</dbReference>
<dbReference type="SUPFAM" id="SSF82784">
    <property type="entry name" value="OsmC-like"/>
    <property type="match status" value="1"/>
</dbReference>
<dbReference type="InterPro" id="IPR036102">
    <property type="entry name" value="OsmC/Ohrsf"/>
</dbReference>